<dbReference type="EMBL" id="OU899034">
    <property type="protein sequence ID" value="CAH1710978.1"/>
    <property type="molecule type" value="Genomic_DNA"/>
</dbReference>
<reference evidence="1" key="2">
    <citation type="submission" date="2022-10" db="EMBL/GenBank/DDBJ databases">
        <authorList>
            <consortium name="ENA_rothamsted_submissions"/>
            <consortium name="culmorum"/>
            <person name="King R."/>
        </authorList>
    </citation>
    <scope>NUCLEOTIDE SEQUENCE</scope>
</reference>
<name>A0A9P0IS73_APHGO</name>
<dbReference type="Proteomes" id="UP001154329">
    <property type="component" value="Chromosome 1"/>
</dbReference>
<organism evidence="1 2">
    <name type="scientific">Aphis gossypii</name>
    <name type="common">Cotton aphid</name>
    <dbReference type="NCBI Taxonomy" id="80765"/>
    <lineage>
        <taxon>Eukaryota</taxon>
        <taxon>Metazoa</taxon>
        <taxon>Ecdysozoa</taxon>
        <taxon>Arthropoda</taxon>
        <taxon>Hexapoda</taxon>
        <taxon>Insecta</taxon>
        <taxon>Pterygota</taxon>
        <taxon>Neoptera</taxon>
        <taxon>Paraneoptera</taxon>
        <taxon>Hemiptera</taxon>
        <taxon>Sternorrhyncha</taxon>
        <taxon>Aphidomorpha</taxon>
        <taxon>Aphidoidea</taxon>
        <taxon>Aphididae</taxon>
        <taxon>Aphidini</taxon>
        <taxon>Aphis</taxon>
        <taxon>Aphis</taxon>
    </lineage>
</organism>
<reference evidence="1" key="1">
    <citation type="submission" date="2022-02" db="EMBL/GenBank/DDBJ databases">
        <authorList>
            <person name="King R."/>
        </authorList>
    </citation>
    <scope>NUCLEOTIDE SEQUENCE</scope>
</reference>
<accession>A0A9P0IS73</accession>
<dbReference type="AlphaFoldDB" id="A0A9P0IS73"/>
<proteinExistence type="predicted"/>
<evidence type="ECO:0000313" key="2">
    <source>
        <dbReference type="Proteomes" id="UP001154329"/>
    </source>
</evidence>
<evidence type="ECO:0000313" key="1">
    <source>
        <dbReference type="EMBL" id="CAH1710978.1"/>
    </source>
</evidence>
<keyword evidence="2" id="KW-1185">Reference proteome</keyword>
<protein>
    <submittedName>
        <fullName evidence="1">Uncharacterized protein</fullName>
    </submittedName>
</protein>
<sequence length="134" mass="14914">MDGRGGEATFSRSFPFRHGSAIRYVSSVLEHTQYTTEHLVVLNLAQLRSRTTHLANRTVGTCEDSDSRSLTYRTIIRSVQPRCLLEHLTFTSFDNSISLMTVALTSRDFLGRCSCSAASACTIRTPRVRSPLGQ</sequence>
<gene>
    <name evidence="1" type="ORF">APHIGO_LOCUS1429</name>
</gene>